<keyword evidence="3" id="KW-1185">Reference proteome</keyword>
<dbReference type="Pfam" id="PF13556">
    <property type="entry name" value="HTH_30"/>
    <property type="match status" value="2"/>
</dbReference>
<dbReference type="RefSeq" id="WP_311619828.1">
    <property type="nucleotide sequence ID" value="NZ_JAVREV010000014.1"/>
</dbReference>
<reference evidence="3" key="1">
    <citation type="submission" date="2023-07" db="EMBL/GenBank/DDBJ databases">
        <title>30 novel species of actinomycetes from the DSMZ collection.</title>
        <authorList>
            <person name="Nouioui I."/>
        </authorList>
    </citation>
    <scope>NUCLEOTIDE SEQUENCE [LARGE SCALE GENOMIC DNA]</scope>
    <source>
        <strain evidence="3">DSM 41886</strain>
    </source>
</reference>
<gene>
    <name evidence="2" type="ORF">RM779_23720</name>
</gene>
<dbReference type="InterPro" id="IPR025736">
    <property type="entry name" value="PucR_C-HTH_dom"/>
</dbReference>
<proteinExistence type="predicted"/>
<protein>
    <submittedName>
        <fullName evidence="2">Helix-turn-helix domain-containing protein</fullName>
    </submittedName>
</protein>
<dbReference type="Gene3D" id="1.10.10.2840">
    <property type="entry name" value="PucR C-terminal helix-turn-helix domain"/>
    <property type="match status" value="2"/>
</dbReference>
<dbReference type="PANTHER" id="PTHR33744:SF1">
    <property type="entry name" value="DNA-BINDING TRANSCRIPTIONAL ACTIVATOR ADER"/>
    <property type="match status" value="1"/>
</dbReference>
<name>A0ABU2SBV6_9ACTN</name>
<organism evidence="2 3">
    <name type="scientific">Streptomyces johnsoniae</name>
    <dbReference type="NCBI Taxonomy" id="3075532"/>
    <lineage>
        <taxon>Bacteria</taxon>
        <taxon>Bacillati</taxon>
        <taxon>Actinomycetota</taxon>
        <taxon>Actinomycetes</taxon>
        <taxon>Kitasatosporales</taxon>
        <taxon>Streptomycetaceae</taxon>
        <taxon>Streptomyces</taxon>
    </lineage>
</organism>
<accession>A0ABU2SBV6</accession>
<dbReference type="InterPro" id="IPR042070">
    <property type="entry name" value="PucR_C-HTH_sf"/>
</dbReference>
<evidence type="ECO:0000313" key="3">
    <source>
        <dbReference type="Proteomes" id="UP001183615"/>
    </source>
</evidence>
<evidence type="ECO:0000259" key="1">
    <source>
        <dbReference type="Pfam" id="PF13556"/>
    </source>
</evidence>
<evidence type="ECO:0000313" key="2">
    <source>
        <dbReference type="EMBL" id="MDT0445580.1"/>
    </source>
</evidence>
<feature type="domain" description="PucR C-terminal helix-turn-helix" evidence="1">
    <location>
        <begin position="434"/>
        <end position="478"/>
    </location>
</feature>
<feature type="domain" description="PucR C-terminal helix-turn-helix" evidence="1">
    <location>
        <begin position="335"/>
        <end position="380"/>
    </location>
</feature>
<sequence length="501" mass="52685">MRVQWQAGRQDALLRELRRYVVGEAADVRQLLNWLHRQIGADLALVADTGAVEATSDGFPPGLIAGIRAPLGRVSDGRLAALATRAGPKQVHLEALGPHAPRPVLVAAGDTPLSRDAAALASHTGSVIALVRRAREADRTAHGYQQKARQLRFAVFTALMAGDPDLARRMTTGAVPQVLDARQVRIYLLHCAPGDRDRLAQTYQDPAGYHGAGLMVPCPVHPAHLICTIAEDDGTAAPDERGAVLRRLVRDRPHYALGISGPHPLGATAAAYAEAGHALAVARNLPGRVADYRGRLPLARLLPRPEATAWAAAFVHPLAFAPKLTSDIARLAVSVSRSGVARLLGISRNTVGTHIGRAETLLGLDLADVHARAALDLALTVNGPGPVSGPVSAAGGGPGPVPAPGLDELLNAPPVVAWAADLLRPLADRRGSDLLATLRAWIDAGTDARATGRALGISRNTVRARLRAAEALLNRDLLTLASGVHDVVHALRITADPERRG</sequence>
<dbReference type="EMBL" id="JAVREV010000014">
    <property type="protein sequence ID" value="MDT0445580.1"/>
    <property type="molecule type" value="Genomic_DNA"/>
</dbReference>
<dbReference type="PANTHER" id="PTHR33744">
    <property type="entry name" value="CARBOHYDRATE DIACID REGULATOR"/>
    <property type="match status" value="1"/>
</dbReference>
<comment type="caution">
    <text evidence="2">The sequence shown here is derived from an EMBL/GenBank/DDBJ whole genome shotgun (WGS) entry which is preliminary data.</text>
</comment>
<dbReference type="Proteomes" id="UP001183615">
    <property type="component" value="Unassembled WGS sequence"/>
</dbReference>
<dbReference type="InterPro" id="IPR051448">
    <property type="entry name" value="CdaR-like_regulators"/>
</dbReference>